<dbReference type="PIRSF" id="PIRSF005856">
    <property type="entry name" value="Rad51"/>
    <property type="match status" value="1"/>
</dbReference>
<keyword evidence="12" id="KW-1185">Reference proteome</keyword>
<reference evidence="11" key="1">
    <citation type="submission" date="2025-08" db="UniProtKB">
        <authorList>
            <consortium name="Ensembl"/>
        </authorList>
    </citation>
    <scope>IDENTIFICATION</scope>
</reference>
<dbReference type="GO" id="GO:0033065">
    <property type="term" value="C:Rad51C-XRCC3 complex"/>
    <property type="evidence" value="ECO:0007669"/>
    <property type="project" value="TreeGrafter"/>
</dbReference>
<evidence type="ECO:0000256" key="5">
    <source>
        <dbReference type="ARBA" id="ARBA00023125"/>
    </source>
</evidence>
<dbReference type="PROSITE" id="PS50162">
    <property type="entry name" value="RECA_2"/>
    <property type="match status" value="1"/>
</dbReference>
<evidence type="ECO:0000256" key="2">
    <source>
        <dbReference type="ARBA" id="ARBA00022741"/>
    </source>
</evidence>
<evidence type="ECO:0000256" key="1">
    <source>
        <dbReference type="ARBA" id="ARBA00007095"/>
    </source>
</evidence>
<dbReference type="InterPro" id="IPR013632">
    <property type="entry name" value="Rad51_C"/>
</dbReference>
<keyword evidence="8 9" id="KW-0539">Nucleus</keyword>
<dbReference type="GO" id="GO:0090656">
    <property type="term" value="P:t-circle formation"/>
    <property type="evidence" value="ECO:0007669"/>
    <property type="project" value="TreeGrafter"/>
</dbReference>
<evidence type="ECO:0000313" key="12">
    <source>
        <dbReference type="Proteomes" id="UP000694388"/>
    </source>
</evidence>
<reference evidence="11" key="2">
    <citation type="submission" date="2025-09" db="UniProtKB">
        <authorList>
            <consortium name="Ensembl"/>
        </authorList>
    </citation>
    <scope>IDENTIFICATION</scope>
</reference>
<dbReference type="InterPro" id="IPR058766">
    <property type="entry name" value="HHH_XRCC3_RAD51B"/>
</dbReference>
<comment type="subcellular location">
    <subcellularLocation>
        <location evidence="9">Nucleus</location>
    </subcellularLocation>
    <subcellularLocation>
        <location evidence="9">Cytoplasm</location>
    </subcellularLocation>
</comment>
<dbReference type="GO" id="GO:0045003">
    <property type="term" value="P:double-strand break repair via synthesis-dependent strand annealing"/>
    <property type="evidence" value="ECO:0007669"/>
    <property type="project" value="TreeGrafter"/>
</dbReference>
<dbReference type="GO" id="GO:0005737">
    <property type="term" value="C:cytoplasm"/>
    <property type="evidence" value="ECO:0007669"/>
    <property type="project" value="UniProtKB-SubCell"/>
</dbReference>
<organism evidence="11 12">
    <name type="scientific">Eptatretus burgeri</name>
    <name type="common">Inshore hagfish</name>
    <dbReference type="NCBI Taxonomy" id="7764"/>
    <lineage>
        <taxon>Eukaryota</taxon>
        <taxon>Metazoa</taxon>
        <taxon>Chordata</taxon>
        <taxon>Craniata</taxon>
        <taxon>Vertebrata</taxon>
        <taxon>Cyclostomata</taxon>
        <taxon>Myxini</taxon>
        <taxon>Myxiniformes</taxon>
        <taxon>Myxinidae</taxon>
        <taxon>Eptatretinae</taxon>
        <taxon>Eptatretus</taxon>
    </lineage>
</organism>
<keyword evidence="5" id="KW-0238">DNA-binding</keyword>
<dbReference type="PANTHER" id="PTHR46487:SF1">
    <property type="entry name" value="DNA REPAIR PROTEIN XRCC3"/>
    <property type="match status" value="1"/>
</dbReference>
<evidence type="ECO:0000256" key="7">
    <source>
        <dbReference type="ARBA" id="ARBA00023204"/>
    </source>
</evidence>
<dbReference type="AlphaFoldDB" id="A0A8C4QV37"/>
<evidence type="ECO:0000256" key="4">
    <source>
        <dbReference type="ARBA" id="ARBA00022840"/>
    </source>
</evidence>
<keyword evidence="4" id="KW-0067">ATP-binding</keyword>
<comment type="function">
    <text evidence="9">Involved in the homologous recombination repair (HRR) pathway of double-stranded DNA, thought to repair chromosomal fragmentation, translocations and deletions.</text>
</comment>
<comment type="similarity">
    <text evidence="1 9">Belongs to the RecA family. RAD51 subfamily.</text>
</comment>
<dbReference type="Pfam" id="PF08423">
    <property type="entry name" value="Rad51"/>
    <property type="match status" value="1"/>
</dbReference>
<dbReference type="SUPFAM" id="SSF52540">
    <property type="entry name" value="P-loop containing nucleoside triphosphate hydrolases"/>
    <property type="match status" value="1"/>
</dbReference>
<dbReference type="Ensembl" id="ENSEBUT00000021262.1">
    <property type="protein sequence ID" value="ENSEBUP00000020686.1"/>
    <property type="gene ID" value="ENSEBUG00000012792.1"/>
</dbReference>
<dbReference type="GO" id="GO:0071140">
    <property type="term" value="P:resolution of mitotic recombination intermediates"/>
    <property type="evidence" value="ECO:0007669"/>
    <property type="project" value="TreeGrafter"/>
</dbReference>
<dbReference type="InterPro" id="IPR027417">
    <property type="entry name" value="P-loop_NTPase"/>
</dbReference>
<dbReference type="Pfam" id="PF26169">
    <property type="entry name" value="HHH_XRCC3_RpoA"/>
    <property type="match status" value="1"/>
</dbReference>
<keyword evidence="7" id="KW-0234">DNA repair</keyword>
<feature type="domain" description="RecA family profile 1" evidence="10">
    <location>
        <begin position="82"/>
        <end position="263"/>
    </location>
</feature>
<evidence type="ECO:0000256" key="8">
    <source>
        <dbReference type="ARBA" id="ARBA00023242"/>
    </source>
</evidence>
<dbReference type="Proteomes" id="UP000694388">
    <property type="component" value="Unplaced"/>
</dbReference>
<dbReference type="InterPro" id="IPR016467">
    <property type="entry name" value="DNA_recomb/repair_RecA-like"/>
</dbReference>
<dbReference type="GO" id="GO:0000400">
    <property type="term" value="F:four-way junction DNA binding"/>
    <property type="evidence" value="ECO:0007669"/>
    <property type="project" value="TreeGrafter"/>
</dbReference>
<keyword evidence="2" id="KW-0547">Nucleotide-binding</keyword>
<dbReference type="CDD" id="cd19491">
    <property type="entry name" value="XRCC3"/>
    <property type="match status" value="1"/>
</dbReference>
<dbReference type="GO" id="GO:0000722">
    <property type="term" value="P:telomere maintenance via recombination"/>
    <property type="evidence" value="ECO:0007669"/>
    <property type="project" value="TreeGrafter"/>
</dbReference>
<keyword evidence="6" id="KW-0233">DNA recombination</keyword>
<dbReference type="GeneTree" id="ENSGT00930000151053"/>
<name>A0A8C4QV37_EPTBU</name>
<evidence type="ECO:0000256" key="9">
    <source>
        <dbReference type="PIRNR" id="PIRNR005856"/>
    </source>
</evidence>
<dbReference type="GO" id="GO:0005524">
    <property type="term" value="F:ATP binding"/>
    <property type="evidence" value="ECO:0007669"/>
    <property type="project" value="UniProtKB-KW"/>
</dbReference>
<protein>
    <recommendedName>
        <fullName evidence="9">DNA repair protein</fullName>
    </recommendedName>
</protein>
<sequence length="377" mass="41875">MRPVRFVHEVDINPKVLAALRKAKLRLLKDVLQMSVSDMERLTKLPTAEIHYLHKTVAAAICLFPPVTALQMSLGDCPFPTQTQRVSLGCPVLNSWLKGGLPTLGVIEIAGESASGKTQICLQLSLSVQYPPAYGGLGAGVVYVCTEDVFPARRLHQLISLQPQVRVDVPSDVITTIPFGNQVYVEHVADVDSLWRCITHRLPLLIARLSVRLVVIDSVAALFRCEFSCSMAVRKAKLLQHFGNLLHQISHKHHSPIVCVNQVTSRMDDIGDRPTSICLTSQRIIPSLGTAWSNMLLMRLLACRKEVKTILDTEHNPQCAVEHSNCTFTPQTQRTLEVLFAPHLPHSLCHYVITAEGVYGVRENDNTNIARVESHKE</sequence>
<evidence type="ECO:0000313" key="11">
    <source>
        <dbReference type="Ensembl" id="ENSEBUP00000020686.1"/>
    </source>
</evidence>
<evidence type="ECO:0000256" key="3">
    <source>
        <dbReference type="ARBA" id="ARBA00022763"/>
    </source>
</evidence>
<dbReference type="GO" id="GO:0140664">
    <property type="term" value="F:ATP-dependent DNA damage sensor activity"/>
    <property type="evidence" value="ECO:0007669"/>
    <property type="project" value="InterPro"/>
</dbReference>
<dbReference type="Gene3D" id="3.40.50.300">
    <property type="entry name" value="P-loop containing nucleotide triphosphate hydrolases"/>
    <property type="match status" value="1"/>
</dbReference>
<keyword evidence="9" id="KW-0963">Cytoplasm</keyword>
<dbReference type="PANTHER" id="PTHR46487">
    <property type="entry name" value="DNA REPAIR PROTEIN XRCC3"/>
    <property type="match status" value="1"/>
</dbReference>
<proteinExistence type="inferred from homology"/>
<dbReference type="InterPro" id="IPR020588">
    <property type="entry name" value="RecA_ATP-bd"/>
</dbReference>
<keyword evidence="3" id="KW-0227">DNA damage</keyword>
<dbReference type="GO" id="GO:0005657">
    <property type="term" value="C:replication fork"/>
    <property type="evidence" value="ECO:0007669"/>
    <property type="project" value="TreeGrafter"/>
</dbReference>
<dbReference type="InterPro" id="IPR047348">
    <property type="entry name" value="XRCC3-like_C"/>
</dbReference>
<evidence type="ECO:0000259" key="10">
    <source>
        <dbReference type="PROSITE" id="PS50162"/>
    </source>
</evidence>
<dbReference type="OMA" id="WANQVTV"/>
<accession>A0A8C4QV37</accession>
<evidence type="ECO:0000256" key="6">
    <source>
        <dbReference type="ARBA" id="ARBA00023172"/>
    </source>
</evidence>